<gene>
    <name evidence="2" type="ORF">PPNSA23_26030</name>
</gene>
<feature type="region of interest" description="Disordered" evidence="1">
    <location>
        <begin position="1"/>
        <end position="28"/>
    </location>
</feature>
<sequence>MGGASPAPPLGSDEPEAPVLPRKTPSRAAFPREELRARIKAGREVWDKFLGRALLRPVLPFRNV</sequence>
<evidence type="ECO:0000313" key="3">
    <source>
        <dbReference type="Proteomes" id="UP001628091"/>
    </source>
</evidence>
<organism evidence="2 3">
    <name type="scientific">Phyllobacterium phragmitis</name>
    <dbReference type="NCBI Taxonomy" id="2670329"/>
    <lineage>
        <taxon>Bacteria</taxon>
        <taxon>Pseudomonadati</taxon>
        <taxon>Pseudomonadota</taxon>
        <taxon>Alphaproteobacteria</taxon>
        <taxon>Hyphomicrobiales</taxon>
        <taxon>Phyllobacteriaceae</taxon>
        <taxon>Phyllobacterium</taxon>
    </lineage>
</organism>
<evidence type="ECO:0000313" key="2">
    <source>
        <dbReference type="EMBL" id="GAB1582660.1"/>
    </source>
</evidence>
<dbReference type="Proteomes" id="UP001628091">
    <property type="component" value="Unassembled WGS sequence"/>
</dbReference>
<protein>
    <submittedName>
        <fullName evidence="2">Uncharacterized protein</fullName>
    </submittedName>
</protein>
<reference evidence="2 3" key="1">
    <citation type="submission" date="2024-10" db="EMBL/GenBank/DDBJ databases">
        <title>Isolation, draft genome sequencing and identification of Phyllobacterium sp. NSA23, isolated from leaf soil.</title>
        <authorList>
            <person name="Akita H."/>
        </authorList>
    </citation>
    <scope>NUCLEOTIDE SEQUENCE [LARGE SCALE GENOMIC DNA]</scope>
    <source>
        <strain evidence="2 3">NSA23</strain>
    </source>
</reference>
<dbReference type="EMBL" id="BAAFZP010000001">
    <property type="protein sequence ID" value="GAB1582660.1"/>
    <property type="molecule type" value="Genomic_DNA"/>
</dbReference>
<keyword evidence="3" id="KW-1185">Reference proteome</keyword>
<proteinExistence type="predicted"/>
<evidence type="ECO:0000256" key="1">
    <source>
        <dbReference type="SAM" id="MobiDB-lite"/>
    </source>
</evidence>
<comment type="caution">
    <text evidence="2">The sequence shown here is derived from an EMBL/GenBank/DDBJ whole genome shotgun (WGS) entry which is preliminary data.</text>
</comment>
<accession>A0ABQ0H167</accession>
<name>A0ABQ0H167_9HYPH</name>